<dbReference type="Proteomes" id="UP000053477">
    <property type="component" value="Unassembled WGS sequence"/>
</dbReference>
<dbReference type="GO" id="GO:0007166">
    <property type="term" value="P:cell surface receptor signaling pathway"/>
    <property type="evidence" value="ECO:0007669"/>
    <property type="project" value="InterPro"/>
</dbReference>
<sequence>MALATSLIGERTAGSLTIELKHVGRLLTSIKAAALLVPCGSMLRAIIEIVEQIIDNFKNMRSCKASEDYLAQRVIGALMSIVRALQDRNQRDARQLKRDLHPLEKIMGDIGDFMKRQKEKNSLQRFMDAGSDLKKVMRLNSCLNDSLTQLQMKLMLDVDSGVRSIRSAQEKGHSEVMNELGQLKARMKKIETAPSIDRAVIKKKEVDSRERENRTSSREHRDRRHHEENKDSLVVARHSRKQTETLKGWTEYCEFGYASIASSSSSGYTIETSSWSKCETWSEGGRSSERRQHGSRLKKKHGDSKEKNTGTQEMQVIKTKESWTEADRSHRLKKQRDTRGRNKGTQPMQIITTKVGGINVVIRNRSTGSTSTNSSVSNVKYTWLP</sequence>
<feature type="compositionally biased region" description="Low complexity" evidence="1">
    <location>
        <begin position="365"/>
        <end position="379"/>
    </location>
</feature>
<gene>
    <name evidence="3" type="ORF">SCHPADRAFT_940752</name>
</gene>
<dbReference type="InterPro" id="IPR059179">
    <property type="entry name" value="MLKL-like_MCAfunc"/>
</dbReference>
<dbReference type="Pfam" id="PF22215">
    <property type="entry name" value="MLKL_N"/>
    <property type="match status" value="1"/>
</dbReference>
<proteinExistence type="predicted"/>
<dbReference type="InParanoid" id="A0A0H2RM75"/>
<protein>
    <recommendedName>
        <fullName evidence="2">Mixed lineage kinase domain-containing protein</fullName>
    </recommendedName>
</protein>
<dbReference type="Gene3D" id="1.20.930.20">
    <property type="entry name" value="Adaptor protein Cbl, N-terminal domain"/>
    <property type="match status" value="1"/>
</dbReference>
<evidence type="ECO:0000256" key="1">
    <source>
        <dbReference type="SAM" id="MobiDB-lite"/>
    </source>
</evidence>
<feature type="compositionally biased region" description="Basic and acidic residues" evidence="1">
    <location>
        <begin position="201"/>
        <end position="231"/>
    </location>
</feature>
<dbReference type="AlphaFoldDB" id="A0A0H2RM75"/>
<evidence type="ECO:0000313" key="3">
    <source>
        <dbReference type="EMBL" id="KLO12974.1"/>
    </source>
</evidence>
<accession>A0A0H2RM75</accession>
<reference evidence="3 4" key="1">
    <citation type="submission" date="2015-04" db="EMBL/GenBank/DDBJ databases">
        <title>Complete genome sequence of Schizopora paradoxa KUC8140, a cosmopolitan wood degrader in East Asia.</title>
        <authorList>
            <consortium name="DOE Joint Genome Institute"/>
            <person name="Min B."/>
            <person name="Park H."/>
            <person name="Jang Y."/>
            <person name="Kim J.-J."/>
            <person name="Kim K.H."/>
            <person name="Pangilinan J."/>
            <person name="Lipzen A."/>
            <person name="Riley R."/>
            <person name="Grigoriev I.V."/>
            <person name="Spatafora J.W."/>
            <person name="Choi I.-G."/>
        </authorList>
    </citation>
    <scope>NUCLEOTIDE SEQUENCE [LARGE SCALE GENOMIC DNA]</scope>
    <source>
        <strain evidence="3 4">KUC8140</strain>
    </source>
</reference>
<feature type="region of interest" description="Disordered" evidence="1">
    <location>
        <begin position="365"/>
        <end position="385"/>
    </location>
</feature>
<name>A0A0H2RM75_9AGAM</name>
<feature type="region of interest" description="Disordered" evidence="1">
    <location>
        <begin position="201"/>
        <end position="239"/>
    </location>
</feature>
<keyword evidence="4" id="KW-1185">Reference proteome</keyword>
<evidence type="ECO:0000259" key="2">
    <source>
        <dbReference type="Pfam" id="PF22215"/>
    </source>
</evidence>
<feature type="domain" description="Mixed lineage kinase" evidence="2">
    <location>
        <begin position="44"/>
        <end position="165"/>
    </location>
</feature>
<dbReference type="EMBL" id="KQ085967">
    <property type="protein sequence ID" value="KLO12974.1"/>
    <property type="molecule type" value="Genomic_DNA"/>
</dbReference>
<feature type="compositionally biased region" description="Basic residues" evidence="1">
    <location>
        <begin position="293"/>
        <end position="302"/>
    </location>
</feature>
<feature type="compositionally biased region" description="Basic and acidic residues" evidence="1">
    <location>
        <begin position="318"/>
        <end position="340"/>
    </location>
</feature>
<dbReference type="CDD" id="cd21037">
    <property type="entry name" value="MLKL_NTD"/>
    <property type="match status" value="1"/>
</dbReference>
<organism evidence="3 4">
    <name type="scientific">Schizopora paradoxa</name>
    <dbReference type="NCBI Taxonomy" id="27342"/>
    <lineage>
        <taxon>Eukaryota</taxon>
        <taxon>Fungi</taxon>
        <taxon>Dikarya</taxon>
        <taxon>Basidiomycota</taxon>
        <taxon>Agaricomycotina</taxon>
        <taxon>Agaricomycetes</taxon>
        <taxon>Hymenochaetales</taxon>
        <taxon>Schizoporaceae</taxon>
        <taxon>Schizopora</taxon>
    </lineage>
</organism>
<dbReference type="InterPro" id="IPR036537">
    <property type="entry name" value="Adaptor_Cbl_N_dom_sf"/>
</dbReference>
<feature type="region of interest" description="Disordered" evidence="1">
    <location>
        <begin position="279"/>
        <end position="348"/>
    </location>
</feature>
<evidence type="ECO:0000313" key="4">
    <source>
        <dbReference type="Proteomes" id="UP000053477"/>
    </source>
</evidence>
<dbReference type="InterPro" id="IPR054000">
    <property type="entry name" value="MLKL_N"/>
</dbReference>